<organism evidence="2 3">
    <name type="scientific">Mycoplasmopsis pullorum</name>
    <dbReference type="NCBI Taxonomy" id="48003"/>
    <lineage>
        <taxon>Bacteria</taxon>
        <taxon>Bacillati</taxon>
        <taxon>Mycoplasmatota</taxon>
        <taxon>Mycoplasmoidales</taxon>
        <taxon>Metamycoplasmataceae</taxon>
        <taxon>Mycoplasmopsis</taxon>
    </lineage>
</organism>
<dbReference type="STRING" id="48003.BLA55_03200"/>
<keyword evidence="3" id="KW-1185">Reference proteome</keyword>
<dbReference type="InterPro" id="IPR027593">
    <property type="entry name" value="Aro_clust"/>
</dbReference>
<feature type="signal peptide" evidence="1">
    <location>
        <begin position="1"/>
        <end position="23"/>
    </location>
</feature>
<evidence type="ECO:0000313" key="3">
    <source>
        <dbReference type="Proteomes" id="UP000184322"/>
    </source>
</evidence>
<sequence>MLMKTSKLFWLLGSLCLTPLAITSCVNYEKKEQFEKYIDQNLDYYSNFKSDEINKTQEILDKLLKLVYKSDESSKVEFLKQQSSSQISDLFYEVKQKYLDVFERKNELELQNEELVKELKVLEFFANMKQVEIAQTKERIKANNDKLLDLNFKQMEYLEQVDELINQNWYWFLSNINAFEFESFKLLSIQFYSDLMRENNNNLPDEFAQIFNSNYLNSLQETKLPKKKVFLDSYLDNLQFGEESKELNNSAIYYLVKDKMVFRIAISNLNSNNANIKIAPFIWYFANSKNPKLSLNLISSINHYALIHKYASGYKQYVYDLVKKQRYGEASLVLPIIKE</sequence>
<keyword evidence="1" id="KW-0732">Signal</keyword>
<feature type="chain" id="PRO_5013018574" description="Lipoprotein" evidence="1">
    <location>
        <begin position="24"/>
        <end position="339"/>
    </location>
</feature>
<dbReference type="KEGG" id="mpul:BLA55_03200"/>
<dbReference type="Proteomes" id="UP000184322">
    <property type="component" value="Chromosome"/>
</dbReference>
<dbReference type="AlphaFoldDB" id="A0A1L4FST5"/>
<accession>A0A1L4FST5</accession>
<dbReference type="NCBIfam" id="TIGR04313">
    <property type="entry name" value="aro_clust_Mycop"/>
    <property type="match status" value="2"/>
</dbReference>
<evidence type="ECO:0000256" key="1">
    <source>
        <dbReference type="SAM" id="SignalP"/>
    </source>
</evidence>
<proteinExistence type="predicted"/>
<protein>
    <recommendedName>
        <fullName evidence="4">Lipoprotein</fullName>
    </recommendedName>
</protein>
<evidence type="ECO:0008006" key="4">
    <source>
        <dbReference type="Google" id="ProtNLM"/>
    </source>
</evidence>
<evidence type="ECO:0000313" key="2">
    <source>
        <dbReference type="EMBL" id="APJ38642.1"/>
    </source>
</evidence>
<reference evidence="3" key="1">
    <citation type="submission" date="2016-10" db="EMBL/GenBank/DDBJ databases">
        <authorList>
            <person name="Beylefeld A."/>
            <person name="Abolnik C."/>
        </authorList>
    </citation>
    <scope>NUCLEOTIDE SEQUENCE [LARGE SCALE GENOMIC DNA]</scope>
    <source>
        <strain evidence="3">B359_6</strain>
    </source>
</reference>
<name>A0A1L4FST5_9BACT</name>
<dbReference type="EMBL" id="CP017813">
    <property type="protein sequence ID" value="APJ38642.1"/>
    <property type="molecule type" value="Genomic_DNA"/>
</dbReference>
<dbReference type="PROSITE" id="PS51257">
    <property type="entry name" value="PROKAR_LIPOPROTEIN"/>
    <property type="match status" value="1"/>
</dbReference>
<gene>
    <name evidence="2" type="ORF">BLA55_03200</name>
</gene>